<reference evidence="2 3" key="1">
    <citation type="submission" date="2020-11" db="EMBL/GenBank/DDBJ databases">
        <authorList>
            <person name="Sun Q."/>
        </authorList>
    </citation>
    <scope>NUCLEOTIDE SEQUENCE [LARGE SCALE GENOMIC DNA]</scope>
    <source>
        <strain evidence="2 3">P8398</strain>
    </source>
</reference>
<evidence type="ECO:0000313" key="2">
    <source>
        <dbReference type="EMBL" id="QPI48185.1"/>
    </source>
</evidence>
<dbReference type="Pfam" id="PF13803">
    <property type="entry name" value="DUF4184"/>
    <property type="match status" value="1"/>
</dbReference>
<feature type="transmembrane region" description="Helical" evidence="1">
    <location>
        <begin position="223"/>
        <end position="249"/>
    </location>
</feature>
<feature type="transmembrane region" description="Helical" evidence="1">
    <location>
        <begin position="103"/>
        <end position="121"/>
    </location>
</feature>
<proteinExistence type="predicted"/>
<dbReference type="InterPro" id="IPR025238">
    <property type="entry name" value="DUF4184"/>
</dbReference>
<dbReference type="EMBL" id="CP065053">
    <property type="protein sequence ID" value="QPI48185.1"/>
    <property type="molecule type" value="Genomic_DNA"/>
</dbReference>
<accession>A0AA49A741</accession>
<keyword evidence="1" id="KW-0812">Transmembrane</keyword>
<dbReference type="Proteomes" id="UP000662888">
    <property type="component" value="Chromosome"/>
</dbReference>
<feature type="transmembrane region" description="Helical" evidence="1">
    <location>
        <begin position="158"/>
        <end position="176"/>
    </location>
</feature>
<keyword evidence="3" id="KW-1185">Reference proteome</keyword>
<feature type="transmembrane region" description="Helical" evidence="1">
    <location>
        <begin position="21"/>
        <end position="43"/>
    </location>
</feature>
<keyword evidence="1" id="KW-1133">Transmembrane helix</keyword>
<keyword evidence="1" id="KW-0472">Membrane</keyword>
<protein>
    <submittedName>
        <fullName evidence="2">DUF4184 family protein</fullName>
    </submittedName>
</protein>
<name>A0AA49A741_9BURK</name>
<evidence type="ECO:0000313" key="3">
    <source>
        <dbReference type="Proteomes" id="UP000662888"/>
    </source>
</evidence>
<gene>
    <name evidence="2" type="ORF">IV454_21910</name>
</gene>
<sequence length="265" mass="28386">MPFTLCHPAIVIPLHRCARGVTSLPALVIGSMMPDFVYFFAFGVSGRFSHSVSGILLYCVPVGALVYLLYYALLRQAFLAWLPQALSARMAWQIPMPFPGARAAWVALLSLAIGASTHIAWDAFTHPGTLLVNHFGLARALASIGGHDIPVFKVLQHMSSLIGFLVIASCTAAWVLRSQPGPAYPLSLSNRQRVLVLAMVGAAAVAGSAAGLLLRHATTLERGLFNAITTGMASAAMAVVLLCVGWKAWAHHRIEKSRHVRQAGE</sequence>
<organism evidence="2 3">
    <name type="scientific">Massilia antarctica</name>
    <dbReference type="NCBI Taxonomy" id="2765360"/>
    <lineage>
        <taxon>Bacteria</taxon>
        <taxon>Pseudomonadati</taxon>
        <taxon>Pseudomonadota</taxon>
        <taxon>Betaproteobacteria</taxon>
        <taxon>Burkholderiales</taxon>
        <taxon>Oxalobacteraceae</taxon>
        <taxon>Telluria group</taxon>
        <taxon>Massilia</taxon>
    </lineage>
</organism>
<feature type="transmembrane region" description="Helical" evidence="1">
    <location>
        <begin position="196"/>
        <end position="217"/>
    </location>
</feature>
<feature type="transmembrane region" description="Helical" evidence="1">
    <location>
        <begin position="55"/>
        <end position="82"/>
    </location>
</feature>
<dbReference type="RefSeq" id="WP_206087823.1">
    <property type="nucleotide sequence ID" value="NZ_CP065053.1"/>
</dbReference>
<evidence type="ECO:0000256" key="1">
    <source>
        <dbReference type="SAM" id="Phobius"/>
    </source>
</evidence>